<keyword evidence="10" id="KW-1185">Reference proteome</keyword>
<sequence length="485" mass="55399">MKRFLRLSLLCSSLWIASCDVVNLDPISSLTESNFYKTADDMDRAVLGVYNRYQQRLPRDWSLFDMPTDQLYMSAYRFIGGLEAVKNLDFQAQNDMFSSFWQVTYNGVFRANMVLNKLDVPTDYTTGKKEQFEGEARFMRALFYFDLVRSFGGVPKVEGPLSVDQSKAVPRASEKEIYDLIVADLKRAVEILPLQNKIAYGRASKGAALALLGKVYVYQKDWQNALTTLDQITGMGYDLLPEYADLWKESNEDNKETVFAMKYISGSNGQRLSLDFLPYFGVEGVSNSTGGEVALVAWSLHKKFAKEDSRKAATITEYWRSPGTNNAPEWKPFVSKFMAQTASASGLDIPVIRYAEVILLRSEALYRLDRKEEALTELNKVRSRAFKGISKNYVAADIADPEKFLDVLLLERELEFALENQRWFDLVRTGRFEKELAQQEWGYNPVTQTAHQVTLTPKPFLRYFPIPQNEIDQSNQGVIKQNDGY</sequence>
<feature type="signal peptide" evidence="6">
    <location>
        <begin position="1"/>
        <end position="17"/>
    </location>
</feature>
<evidence type="ECO:0000313" key="10">
    <source>
        <dbReference type="Proteomes" id="UP001501508"/>
    </source>
</evidence>
<dbReference type="InterPro" id="IPR012944">
    <property type="entry name" value="SusD_RagB_dom"/>
</dbReference>
<feature type="chain" id="PRO_5046926503" evidence="6">
    <location>
        <begin position="18"/>
        <end position="485"/>
    </location>
</feature>
<dbReference type="SUPFAM" id="SSF48452">
    <property type="entry name" value="TPR-like"/>
    <property type="match status" value="1"/>
</dbReference>
<evidence type="ECO:0000256" key="1">
    <source>
        <dbReference type="ARBA" id="ARBA00004442"/>
    </source>
</evidence>
<keyword evidence="4" id="KW-0472">Membrane</keyword>
<feature type="domain" description="RagB/SusD" evidence="7">
    <location>
        <begin position="337"/>
        <end position="485"/>
    </location>
</feature>
<proteinExistence type="inferred from homology"/>
<dbReference type="InterPro" id="IPR033985">
    <property type="entry name" value="SusD-like_N"/>
</dbReference>
<dbReference type="CDD" id="cd08977">
    <property type="entry name" value="SusD"/>
    <property type="match status" value="1"/>
</dbReference>
<dbReference type="RefSeq" id="WP_345031693.1">
    <property type="nucleotide sequence ID" value="NZ_BAABEY010000033.1"/>
</dbReference>
<accession>A0ABP8M7P3</accession>
<dbReference type="Pfam" id="PF07980">
    <property type="entry name" value="SusD_RagB"/>
    <property type="match status" value="1"/>
</dbReference>
<feature type="domain" description="SusD-like N-terminal" evidence="8">
    <location>
        <begin position="88"/>
        <end position="216"/>
    </location>
</feature>
<evidence type="ECO:0000256" key="5">
    <source>
        <dbReference type="ARBA" id="ARBA00023237"/>
    </source>
</evidence>
<evidence type="ECO:0000256" key="6">
    <source>
        <dbReference type="SAM" id="SignalP"/>
    </source>
</evidence>
<protein>
    <submittedName>
        <fullName evidence="9">RagB/SusD family nutrient uptake outer membrane protein</fullName>
    </submittedName>
</protein>
<organism evidence="9 10">
    <name type="scientific">Ravibacter arvi</name>
    <dbReference type="NCBI Taxonomy" id="2051041"/>
    <lineage>
        <taxon>Bacteria</taxon>
        <taxon>Pseudomonadati</taxon>
        <taxon>Bacteroidota</taxon>
        <taxon>Cytophagia</taxon>
        <taxon>Cytophagales</taxon>
        <taxon>Spirosomataceae</taxon>
        <taxon>Ravibacter</taxon>
    </lineage>
</organism>
<name>A0ABP8M7P3_9BACT</name>
<evidence type="ECO:0000256" key="2">
    <source>
        <dbReference type="ARBA" id="ARBA00006275"/>
    </source>
</evidence>
<dbReference type="InterPro" id="IPR011990">
    <property type="entry name" value="TPR-like_helical_dom_sf"/>
</dbReference>
<dbReference type="EMBL" id="BAABEY010000033">
    <property type="protein sequence ID" value="GAA4444885.1"/>
    <property type="molecule type" value="Genomic_DNA"/>
</dbReference>
<evidence type="ECO:0000259" key="8">
    <source>
        <dbReference type="Pfam" id="PF14322"/>
    </source>
</evidence>
<evidence type="ECO:0000256" key="3">
    <source>
        <dbReference type="ARBA" id="ARBA00022729"/>
    </source>
</evidence>
<gene>
    <name evidence="9" type="ORF">GCM10023091_35690</name>
</gene>
<keyword evidence="5" id="KW-0998">Cell outer membrane</keyword>
<keyword evidence="3 6" id="KW-0732">Signal</keyword>
<evidence type="ECO:0000259" key="7">
    <source>
        <dbReference type="Pfam" id="PF07980"/>
    </source>
</evidence>
<evidence type="ECO:0000256" key="4">
    <source>
        <dbReference type="ARBA" id="ARBA00023136"/>
    </source>
</evidence>
<evidence type="ECO:0000313" key="9">
    <source>
        <dbReference type="EMBL" id="GAA4444885.1"/>
    </source>
</evidence>
<comment type="caution">
    <text evidence="9">The sequence shown here is derived from an EMBL/GenBank/DDBJ whole genome shotgun (WGS) entry which is preliminary data.</text>
</comment>
<dbReference type="Proteomes" id="UP001501508">
    <property type="component" value="Unassembled WGS sequence"/>
</dbReference>
<dbReference type="PROSITE" id="PS51257">
    <property type="entry name" value="PROKAR_LIPOPROTEIN"/>
    <property type="match status" value="1"/>
</dbReference>
<reference evidence="10" key="1">
    <citation type="journal article" date="2019" name="Int. J. Syst. Evol. Microbiol.">
        <title>The Global Catalogue of Microorganisms (GCM) 10K type strain sequencing project: providing services to taxonomists for standard genome sequencing and annotation.</title>
        <authorList>
            <consortium name="The Broad Institute Genomics Platform"/>
            <consortium name="The Broad Institute Genome Sequencing Center for Infectious Disease"/>
            <person name="Wu L."/>
            <person name="Ma J."/>
        </authorList>
    </citation>
    <scope>NUCLEOTIDE SEQUENCE [LARGE SCALE GENOMIC DNA]</scope>
    <source>
        <strain evidence="10">JCM 31920</strain>
    </source>
</reference>
<comment type="subcellular location">
    <subcellularLocation>
        <location evidence="1">Cell outer membrane</location>
    </subcellularLocation>
</comment>
<comment type="similarity">
    <text evidence="2">Belongs to the SusD family.</text>
</comment>
<dbReference type="Pfam" id="PF14322">
    <property type="entry name" value="SusD-like_3"/>
    <property type="match status" value="1"/>
</dbReference>
<dbReference type="Gene3D" id="1.25.40.390">
    <property type="match status" value="1"/>
</dbReference>